<accession>A0AAU9C786</accession>
<dbReference type="GO" id="GO:0008837">
    <property type="term" value="F:diaminopimelate epimerase activity"/>
    <property type="evidence" value="ECO:0007669"/>
    <property type="project" value="UniProtKB-UniRule"/>
</dbReference>
<dbReference type="Proteomes" id="UP001348817">
    <property type="component" value="Chromosome"/>
</dbReference>
<feature type="binding site" evidence="3">
    <location>
        <position position="14"/>
    </location>
    <ligand>
        <name>substrate</name>
    </ligand>
</feature>
<sequence>MRKLVFYKYQGTGNDFVMIDNREGLFSHDVAQVRRLCDRKFGIGADGLILIENKTGYDFEMVYFNADGTQSLCGNGSRCAVRFAEQLGIVKDSTSFLTIDGKLEAAITPETVRLHMPDVKSIDTVRDDWFVDTGSPHYVTFRPNAEEVDVYEEGKTIRYGEPFGQKGTNVNFVEIQGENRIFVRTYERGVENETLSCGTGVTACAIALTKQQGQSPVSVKTLGGELTVSYESDGQGGFRNVYLEGPAKLVFKGEIAML</sequence>
<evidence type="ECO:0000256" key="3">
    <source>
        <dbReference type="HAMAP-Rule" id="MF_00197"/>
    </source>
</evidence>
<protein>
    <recommendedName>
        <fullName evidence="3 4">Diaminopimelate epimerase</fullName>
        <shortName evidence="3">DAP epimerase</shortName>
        <ecNumber evidence="3 4">5.1.1.7</ecNumber>
    </recommendedName>
    <alternativeName>
        <fullName evidence="3">PLP-independent amino acid racemase</fullName>
    </alternativeName>
</protein>
<dbReference type="Pfam" id="PF01678">
    <property type="entry name" value="DAP_epimerase"/>
    <property type="match status" value="2"/>
</dbReference>
<keyword evidence="2 3" id="KW-0413">Isomerase</keyword>
<keyword evidence="3" id="KW-0963">Cytoplasm</keyword>
<comment type="function">
    <text evidence="3">Catalyzes the stereoinversion of LL-2,6-diaminopimelate (L,L-DAP) to meso-diaminopimelate (meso-DAP), a precursor of L-lysine and an essential component of the bacterial peptidoglycan.</text>
</comment>
<evidence type="ECO:0000256" key="2">
    <source>
        <dbReference type="ARBA" id="ARBA00023235"/>
    </source>
</evidence>
<comment type="pathway">
    <text evidence="3">Amino-acid biosynthesis; L-lysine biosynthesis via DAP pathway; DL-2,6-diaminopimelate from LL-2,6-diaminopimelate: step 1/1.</text>
</comment>
<dbReference type="SUPFAM" id="SSF54506">
    <property type="entry name" value="Diaminopimelate epimerase-like"/>
    <property type="match status" value="2"/>
</dbReference>
<evidence type="ECO:0000256" key="4">
    <source>
        <dbReference type="NCBIfam" id="TIGR00652"/>
    </source>
</evidence>
<dbReference type="InterPro" id="IPR001653">
    <property type="entry name" value="DAP_epimerase_DapF"/>
</dbReference>
<comment type="subcellular location">
    <subcellularLocation>
        <location evidence="3">Cytoplasm</location>
    </subcellularLocation>
</comment>
<dbReference type="AlphaFoldDB" id="A0AAU9C786"/>
<feature type="binding site" evidence="3">
    <location>
        <begin position="198"/>
        <end position="199"/>
    </location>
    <ligand>
        <name>substrate</name>
    </ligand>
</feature>
<dbReference type="NCBIfam" id="TIGR00652">
    <property type="entry name" value="DapF"/>
    <property type="match status" value="1"/>
</dbReference>
<evidence type="ECO:0000313" key="6">
    <source>
        <dbReference type="Proteomes" id="UP001348817"/>
    </source>
</evidence>
<feature type="active site" description="Proton acceptor" evidence="3">
    <location>
        <position position="197"/>
    </location>
</feature>
<dbReference type="PANTHER" id="PTHR31689:SF0">
    <property type="entry name" value="DIAMINOPIMELATE EPIMERASE"/>
    <property type="match status" value="1"/>
</dbReference>
<dbReference type="EMBL" id="AP025314">
    <property type="protein sequence ID" value="BDD07926.1"/>
    <property type="molecule type" value="Genomic_DNA"/>
</dbReference>
<reference evidence="5 6" key="1">
    <citation type="submission" date="2021-12" db="EMBL/GenBank/DDBJ databases">
        <title>Genome sequencing of bacteria with rrn-lacking chromosome and rrn-plasmid.</title>
        <authorList>
            <person name="Anda M."/>
            <person name="Iwasaki W."/>
        </authorList>
    </citation>
    <scope>NUCLEOTIDE SEQUENCE [LARGE SCALE GENOMIC DNA]</scope>
    <source>
        <strain evidence="5 6">DSM 100852</strain>
    </source>
</reference>
<dbReference type="PANTHER" id="PTHR31689">
    <property type="entry name" value="DIAMINOPIMELATE EPIMERASE, CHLOROPLASTIC"/>
    <property type="match status" value="1"/>
</dbReference>
<dbReference type="Gene3D" id="3.10.310.10">
    <property type="entry name" value="Diaminopimelate Epimerase, Chain A, domain 1"/>
    <property type="match status" value="2"/>
</dbReference>
<gene>
    <name evidence="3 5" type="primary">dapF</name>
    <name evidence="5" type="ORF">FUAX_03580</name>
</gene>
<feature type="binding site" evidence="3">
    <location>
        <position position="65"/>
    </location>
    <ligand>
        <name>substrate</name>
    </ligand>
</feature>
<feature type="active site" description="Proton donor" evidence="3">
    <location>
        <position position="73"/>
    </location>
</feature>
<dbReference type="HAMAP" id="MF_00197">
    <property type="entry name" value="DAP_epimerase"/>
    <property type="match status" value="1"/>
</dbReference>
<dbReference type="KEGG" id="fax:FUAX_03580"/>
<keyword evidence="3" id="KW-0028">Amino-acid biosynthesis</keyword>
<organism evidence="5 6">
    <name type="scientific">Fulvitalea axinellae</name>
    <dbReference type="NCBI Taxonomy" id="1182444"/>
    <lineage>
        <taxon>Bacteria</taxon>
        <taxon>Pseudomonadati</taxon>
        <taxon>Bacteroidota</taxon>
        <taxon>Cytophagia</taxon>
        <taxon>Cytophagales</taxon>
        <taxon>Persicobacteraceae</taxon>
        <taxon>Fulvitalea</taxon>
    </lineage>
</organism>
<feature type="site" description="Could be important to modulate the pK values of the two catalytic cysteine residues" evidence="3">
    <location>
        <position position="187"/>
    </location>
</feature>
<evidence type="ECO:0000256" key="1">
    <source>
        <dbReference type="ARBA" id="ARBA00010219"/>
    </source>
</evidence>
<comment type="catalytic activity">
    <reaction evidence="3">
        <text>(2S,6S)-2,6-diaminopimelate = meso-2,6-diaminopimelate</text>
        <dbReference type="Rhea" id="RHEA:15393"/>
        <dbReference type="ChEBI" id="CHEBI:57609"/>
        <dbReference type="ChEBI" id="CHEBI:57791"/>
        <dbReference type="EC" id="5.1.1.7"/>
    </reaction>
</comment>
<comment type="subunit">
    <text evidence="3">Homodimer.</text>
</comment>
<feature type="binding site" evidence="3">
    <location>
        <begin position="74"/>
        <end position="75"/>
    </location>
    <ligand>
        <name>substrate</name>
    </ligand>
</feature>
<feature type="binding site" evidence="3">
    <location>
        <begin position="187"/>
        <end position="188"/>
    </location>
    <ligand>
        <name>substrate</name>
    </ligand>
</feature>
<keyword evidence="6" id="KW-1185">Reference proteome</keyword>
<dbReference type="GO" id="GO:0005829">
    <property type="term" value="C:cytosol"/>
    <property type="evidence" value="ECO:0007669"/>
    <property type="project" value="TreeGrafter"/>
</dbReference>
<name>A0AAU9C786_9BACT</name>
<proteinExistence type="inferred from homology"/>
<feature type="site" description="Could be important to modulate the pK values of the two catalytic cysteine residues" evidence="3">
    <location>
        <position position="137"/>
    </location>
</feature>
<dbReference type="GO" id="GO:0009089">
    <property type="term" value="P:lysine biosynthetic process via diaminopimelate"/>
    <property type="evidence" value="ECO:0007669"/>
    <property type="project" value="UniProtKB-UniRule"/>
</dbReference>
<evidence type="ECO:0000313" key="5">
    <source>
        <dbReference type="EMBL" id="BDD07926.1"/>
    </source>
</evidence>
<dbReference type="RefSeq" id="WP_338393218.1">
    <property type="nucleotide sequence ID" value="NZ_AP025314.1"/>
</dbReference>
<keyword evidence="3" id="KW-0457">Lysine biosynthesis</keyword>
<feature type="binding site" evidence="3">
    <location>
        <position position="169"/>
    </location>
    <ligand>
        <name>substrate</name>
    </ligand>
</feature>
<dbReference type="EC" id="5.1.1.7" evidence="3 4"/>
<comment type="caution">
    <text evidence="3">Lacks conserved residue(s) required for the propagation of feature annotation.</text>
</comment>
<comment type="similarity">
    <text evidence="1 3">Belongs to the diaminopimelate epimerase family.</text>
</comment>